<dbReference type="EMBL" id="VSSQ01080741">
    <property type="protein sequence ID" value="MPN29864.1"/>
    <property type="molecule type" value="Genomic_DNA"/>
</dbReference>
<evidence type="ECO:0000259" key="2">
    <source>
        <dbReference type="Pfam" id="PF04218"/>
    </source>
</evidence>
<proteinExistence type="predicted"/>
<comment type="caution">
    <text evidence="3">The sequence shown here is derived from an EMBL/GenBank/DDBJ whole genome shotgun (WGS) entry which is preliminary data.</text>
</comment>
<accession>A0A645H0M4</accession>
<protein>
    <recommendedName>
        <fullName evidence="2">HTH psq-type domain-containing protein</fullName>
    </recommendedName>
</protein>
<dbReference type="Pfam" id="PF04218">
    <property type="entry name" value="CENP-B_N"/>
    <property type="match status" value="1"/>
</dbReference>
<evidence type="ECO:0000256" key="1">
    <source>
        <dbReference type="SAM" id="MobiDB-lite"/>
    </source>
</evidence>
<evidence type="ECO:0000313" key="3">
    <source>
        <dbReference type="EMBL" id="MPN29864.1"/>
    </source>
</evidence>
<dbReference type="InterPro" id="IPR009057">
    <property type="entry name" value="Homeodomain-like_sf"/>
</dbReference>
<dbReference type="InterPro" id="IPR007889">
    <property type="entry name" value="HTH_Psq"/>
</dbReference>
<name>A0A645H0M4_9ZZZZ</name>
<feature type="domain" description="HTH psq-type" evidence="2">
    <location>
        <begin position="12"/>
        <end position="55"/>
    </location>
</feature>
<dbReference type="AlphaFoldDB" id="A0A645H0M4"/>
<feature type="compositionally biased region" description="Polar residues" evidence="1">
    <location>
        <begin position="134"/>
        <end position="147"/>
    </location>
</feature>
<dbReference type="SUPFAM" id="SSF46689">
    <property type="entry name" value="Homeodomain-like"/>
    <property type="match status" value="1"/>
</dbReference>
<sequence length="147" mass="16239">MQKDPKKNLPAYIKINAIMDYTEGKMAKRAIAEKYGVSHVSIINWVNEKDKLLQECRESARLLEGLGLPAGGQPLEPLQEAPMQTGKDRAALLAENRKLRKENEYLAHRIAYMESLAKVMGFNPGSTRKKNGLKPSTSSSSPAGRGT</sequence>
<gene>
    <name evidence="3" type="ORF">SDC9_177317</name>
</gene>
<reference evidence="3" key="1">
    <citation type="submission" date="2019-08" db="EMBL/GenBank/DDBJ databases">
        <authorList>
            <person name="Kucharzyk K."/>
            <person name="Murdoch R.W."/>
            <person name="Higgins S."/>
            <person name="Loffler F."/>
        </authorList>
    </citation>
    <scope>NUCLEOTIDE SEQUENCE</scope>
</reference>
<organism evidence="3">
    <name type="scientific">bioreactor metagenome</name>
    <dbReference type="NCBI Taxonomy" id="1076179"/>
    <lineage>
        <taxon>unclassified sequences</taxon>
        <taxon>metagenomes</taxon>
        <taxon>ecological metagenomes</taxon>
    </lineage>
</organism>
<feature type="region of interest" description="Disordered" evidence="1">
    <location>
        <begin position="123"/>
        <end position="147"/>
    </location>
</feature>
<dbReference type="GO" id="GO:0003677">
    <property type="term" value="F:DNA binding"/>
    <property type="evidence" value="ECO:0007669"/>
    <property type="project" value="InterPro"/>
</dbReference>